<gene>
    <name evidence="3" type="ORF">BDP55DRAFT_336461</name>
</gene>
<dbReference type="EMBL" id="JAHMHR010000058">
    <property type="protein sequence ID" value="KAK1659653.1"/>
    <property type="molecule type" value="Genomic_DNA"/>
</dbReference>
<keyword evidence="2" id="KW-1133">Transmembrane helix</keyword>
<proteinExistence type="predicted"/>
<keyword evidence="4" id="KW-1185">Reference proteome</keyword>
<reference evidence="3" key="1">
    <citation type="submission" date="2021-06" db="EMBL/GenBank/DDBJ databases">
        <title>Comparative genomics, transcriptomics and evolutionary studies reveal genomic signatures of adaptation to plant cell wall in hemibiotrophic fungi.</title>
        <authorList>
            <consortium name="DOE Joint Genome Institute"/>
            <person name="Baroncelli R."/>
            <person name="Diaz J.F."/>
            <person name="Benocci T."/>
            <person name="Peng M."/>
            <person name="Battaglia E."/>
            <person name="Haridas S."/>
            <person name="Andreopoulos W."/>
            <person name="Labutti K."/>
            <person name="Pangilinan J."/>
            <person name="Floch G.L."/>
            <person name="Makela M.R."/>
            <person name="Henrissat B."/>
            <person name="Grigoriev I.V."/>
            <person name="Crouch J.A."/>
            <person name="De Vries R.P."/>
            <person name="Sukno S.A."/>
            <person name="Thon M.R."/>
        </authorList>
    </citation>
    <scope>NUCLEOTIDE SEQUENCE</scope>
    <source>
        <strain evidence="3">CBS 193.32</strain>
    </source>
</reference>
<evidence type="ECO:0000313" key="3">
    <source>
        <dbReference type="EMBL" id="KAK1659653.1"/>
    </source>
</evidence>
<keyword evidence="2" id="KW-0472">Membrane</keyword>
<dbReference type="GeneID" id="85451409"/>
<feature type="transmembrane region" description="Helical" evidence="2">
    <location>
        <begin position="61"/>
        <end position="77"/>
    </location>
</feature>
<feature type="region of interest" description="Disordered" evidence="1">
    <location>
        <begin position="1"/>
        <end position="24"/>
    </location>
</feature>
<comment type="caution">
    <text evidence="3">The sequence shown here is derived from an EMBL/GenBank/DDBJ whole genome shotgun (WGS) entry which is preliminary data.</text>
</comment>
<dbReference type="RefSeq" id="XP_060424417.1">
    <property type="nucleotide sequence ID" value="XM_060566883.1"/>
</dbReference>
<dbReference type="Proteomes" id="UP001224890">
    <property type="component" value="Unassembled WGS sequence"/>
</dbReference>
<evidence type="ECO:0000256" key="1">
    <source>
        <dbReference type="SAM" id="MobiDB-lite"/>
    </source>
</evidence>
<accession>A0AAJ0AAP4</accession>
<protein>
    <recommendedName>
        <fullName evidence="5">Transmembrane protein</fullName>
    </recommendedName>
</protein>
<evidence type="ECO:0008006" key="5">
    <source>
        <dbReference type="Google" id="ProtNLM"/>
    </source>
</evidence>
<feature type="compositionally biased region" description="Basic residues" evidence="1">
    <location>
        <begin position="1"/>
        <end position="21"/>
    </location>
</feature>
<feature type="transmembrane region" description="Helical" evidence="2">
    <location>
        <begin position="33"/>
        <end position="55"/>
    </location>
</feature>
<organism evidence="3 4">
    <name type="scientific">Colletotrichum godetiae</name>
    <dbReference type="NCBI Taxonomy" id="1209918"/>
    <lineage>
        <taxon>Eukaryota</taxon>
        <taxon>Fungi</taxon>
        <taxon>Dikarya</taxon>
        <taxon>Ascomycota</taxon>
        <taxon>Pezizomycotina</taxon>
        <taxon>Sordariomycetes</taxon>
        <taxon>Hypocreomycetidae</taxon>
        <taxon>Glomerellales</taxon>
        <taxon>Glomerellaceae</taxon>
        <taxon>Colletotrichum</taxon>
        <taxon>Colletotrichum acutatum species complex</taxon>
    </lineage>
</organism>
<name>A0AAJ0AAP4_9PEZI</name>
<evidence type="ECO:0000256" key="2">
    <source>
        <dbReference type="SAM" id="Phobius"/>
    </source>
</evidence>
<evidence type="ECO:0000313" key="4">
    <source>
        <dbReference type="Proteomes" id="UP001224890"/>
    </source>
</evidence>
<keyword evidence="2" id="KW-0812">Transmembrane</keyword>
<sequence length="109" mass="12846">MEETKRKHQKRWSVLRSKTKKANTGERNRYQKLCLLAFFPSFLFLVFFFFFLLAVCWGAEVLLLGSSAWAVLAVSYFQSQRFQSSRMFPSDYAKNEEECPARTQGSRLR</sequence>
<dbReference type="AlphaFoldDB" id="A0AAJ0AAP4"/>